<organism evidence="3 4">
    <name type="scientific">Pleurodeles waltl</name>
    <name type="common">Iberian ribbed newt</name>
    <dbReference type="NCBI Taxonomy" id="8319"/>
    <lineage>
        <taxon>Eukaryota</taxon>
        <taxon>Metazoa</taxon>
        <taxon>Chordata</taxon>
        <taxon>Craniata</taxon>
        <taxon>Vertebrata</taxon>
        <taxon>Euteleostomi</taxon>
        <taxon>Amphibia</taxon>
        <taxon>Batrachia</taxon>
        <taxon>Caudata</taxon>
        <taxon>Salamandroidea</taxon>
        <taxon>Salamandridae</taxon>
        <taxon>Pleurodelinae</taxon>
        <taxon>Pleurodeles</taxon>
    </lineage>
</organism>
<keyword evidence="1" id="KW-0175">Coiled coil</keyword>
<evidence type="ECO:0000256" key="2">
    <source>
        <dbReference type="SAM" id="MobiDB-lite"/>
    </source>
</evidence>
<feature type="coiled-coil region" evidence="1">
    <location>
        <begin position="128"/>
        <end position="155"/>
    </location>
</feature>
<dbReference type="Proteomes" id="UP001066276">
    <property type="component" value="Chromosome 3_2"/>
</dbReference>
<dbReference type="EMBL" id="JANPWB010000006">
    <property type="protein sequence ID" value="KAJ1178128.1"/>
    <property type="molecule type" value="Genomic_DNA"/>
</dbReference>
<accession>A0AAV7TNF6</accession>
<keyword evidence="4" id="KW-1185">Reference proteome</keyword>
<evidence type="ECO:0000313" key="3">
    <source>
        <dbReference type="EMBL" id="KAJ1178128.1"/>
    </source>
</evidence>
<feature type="region of interest" description="Disordered" evidence="2">
    <location>
        <begin position="1"/>
        <end position="50"/>
    </location>
</feature>
<sequence>MTAGHSAELGDHLRKRHREPTPATSTYCDPICSSSTQQEASDQPPQPLDKHSASLAEHRLGRLQLNLASQERDESMGEFISQLKCLARYSTFDTFTIEDSLHLGVIEGCQSEFLRRRLLKKRYSLDDIEEMTRVNDQAEEHAKKMEARKLEKQEQAFRLQTILMERQSPEHGRIPNFIN</sequence>
<reference evidence="3" key="1">
    <citation type="journal article" date="2022" name="bioRxiv">
        <title>Sequencing and chromosome-scale assembly of the giantPleurodeles waltlgenome.</title>
        <authorList>
            <person name="Brown T."/>
            <person name="Elewa A."/>
            <person name="Iarovenko S."/>
            <person name="Subramanian E."/>
            <person name="Araus A.J."/>
            <person name="Petzold A."/>
            <person name="Susuki M."/>
            <person name="Suzuki K.-i.T."/>
            <person name="Hayashi T."/>
            <person name="Toyoda A."/>
            <person name="Oliveira C."/>
            <person name="Osipova E."/>
            <person name="Leigh N.D."/>
            <person name="Simon A."/>
            <person name="Yun M.H."/>
        </authorList>
    </citation>
    <scope>NUCLEOTIDE SEQUENCE</scope>
    <source>
        <strain evidence="3">20211129_DDA</strain>
        <tissue evidence="3">Liver</tissue>
    </source>
</reference>
<name>A0AAV7TNF6_PLEWA</name>
<feature type="compositionally biased region" description="Polar residues" evidence="2">
    <location>
        <begin position="22"/>
        <end position="43"/>
    </location>
</feature>
<evidence type="ECO:0000256" key="1">
    <source>
        <dbReference type="SAM" id="Coils"/>
    </source>
</evidence>
<proteinExistence type="predicted"/>
<dbReference type="AlphaFoldDB" id="A0AAV7TNF6"/>
<gene>
    <name evidence="3" type="ORF">NDU88_003375</name>
</gene>
<protein>
    <submittedName>
        <fullName evidence="3">Uncharacterized protein</fullName>
    </submittedName>
</protein>
<evidence type="ECO:0000313" key="4">
    <source>
        <dbReference type="Proteomes" id="UP001066276"/>
    </source>
</evidence>
<comment type="caution">
    <text evidence="3">The sequence shown here is derived from an EMBL/GenBank/DDBJ whole genome shotgun (WGS) entry which is preliminary data.</text>
</comment>